<keyword evidence="3" id="KW-1133">Transmembrane helix</keyword>
<feature type="region of interest" description="Disordered" evidence="2">
    <location>
        <begin position="1"/>
        <end position="48"/>
    </location>
</feature>
<evidence type="ECO:0000256" key="1">
    <source>
        <dbReference type="SAM" id="Coils"/>
    </source>
</evidence>
<feature type="compositionally biased region" description="Low complexity" evidence="2">
    <location>
        <begin position="26"/>
        <end position="48"/>
    </location>
</feature>
<keyword evidence="3" id="KW-0812">Transmembrane</keyword>
<name>A0ABV8V4Y5_9GAMM</name>
<feature type="transmembrane region" description="Helical" evidence="3">
    <location>
        <begin position="56"/>
        <end position="76"/>
    </location>
</feature>
<dbReference type="EMBL" id="JBHSCX010000005">
    <property type="protein sequence ID" value="MFC4362162.1"/>
    <property type="molecule type" value="Genomic_DNA"/>
</dbReference>
<comment type="caution">
    <text evidence="4">The sequence shown here is derived from an EMBL/GenBank/DDBJ whole genome shotgun (WGS) entry which is preliminary data.</text>
</comment>
<dbReference type="RefSeq" id="WP_290265638.1">
    <property type="nucleotide sequence ID" value="NZ_JAUFQG010000006.1"/>
</dbReference>
<organism evidence="4 5">
    <name type="scientific">Simiduia curdlanivorans</name>
    <dbReference type="NCBI Taxonomy" id="1492769"/>
    <lineage>
        <taxon>Bacteria</taxon>
        <taxon>Pseudomonadati</taxon>
        <taxon>Pseudomonadota</taxon>
        <taxon>Gammaproteobacteria</taxon>
        <taxon>Cellvibrionales</taxon>
        <taxon>Cellvibrionaceae</taxon>
        <taxon>Simiduia</taxon>
    </lineage>
</organism>
<sequence length="252" mass="27540">MTERKEPTLGNHTEAPERDARPTRPARPASAAASAPPRPSPAIRAAQAQDKSGSGLTLFALIVAIAALGGSGYVAWQAQQLEVQNAHLRSMLDARIAELEGKLTMTEGEAMESSAAFKAKLVWADSEIRKLWGVSYDTNRKNIEENKNAIEALSKKLDKANAGLLADVKKQLGSVDGKFLAAQATVDEQVSRIQTQMDKLAGLEKQFGTLRNDLSNRIKVNEEAVRSIDVYRLTINRDLRQLQDKVNALQPK</sequence>
<dbReference type="Proteomes" id="UP001595840">
    <property type="component" value="Unassembled WGS sequence"/>
</dbReference>
<evidence type="ECO:0000256" key="3">
    <source>
        <dbReference type="SAM" id="Phobius"/>
    </source>
</evidence>
<keyword evidence="3" id="KW-0472">Membrane</keyword>
<protein>
    <recommendedName>
        <fullName evidence="6">Chromosome partition protein Smc</fullName>
    </recommendedName>
</protein>
<evidence type="ECO:0000313" key="5">
    <source>
        <dbReference type="Proteomes" id="UP001595840"/>
    </source>
</evidence>
<proteinExistence type="predicted"/>
<gene>
    <name evidence="4" type="ORF">ACFOX3_07610</name>
</gene>
<keyword evidence="1" id="KW-0175">Coiled coil</keyword>
<keyword evidence="5" id="KW-1185">Reference proteome</keyword>
<accession>A0ABV8V4Y5</accession>
<evidence type="ECO:0000256" key="2">
    <source>
        <dbReference type="SAM" id="MobiDB-lite"/>
    </source>
</evidence>
<evidence type="ECO:0008006" key="6">
    <source>
        <dbReference type="Google" id="ProtNLM"/>
    </source>
</evidence>
<reference evidence="5" key="1">
    <citation type="journal article" date="2019" name="Int. J. Syst. Evol. Microbiol.">
        <title>The Global Catalogue of Microorganisms (GCM) 10K type strain sequencing project: providing services to taxonomists for standard genome sequencing and annotation.</title>
        <authorList>
            <consortium name="The Broad Institute Genomics Platform"/>
            <consortium name="The Broad Institute Genome Sequencing Center for Infectious Disease"/>
            <person name="Wu L."/>
            <person name="Ma J."/>
        </authorList>
    </citation>
    <scope>NUCLEOTIDE SEQUENCE [LARGE SCALE GENOMIC DNA]</scope>
    <source>
        <strain evidence="5">CECT 8570</strain>
    </source>
</reference>
<evidence type="ECO:0000313" key="4">
    <source>
        <dbReference type="EMBL" id="MFC4362162.1"/>
    </source>
</evidence>
<feature type="coiled-coil region" evidence="1">
    <location>
        <begin position="136"/>
        <end position="163"/>
    </location>
</feature>